<organism evidence="1 2">
    <name type="scientific">Dioscorea zingiberensis</name>
    <dbReference type="NCBI Taxonomy" id="325984"/>
    <lineage>
        <taxon>Eukaryota</taxon>
        <taxon>Viridiplantae</taxon>
        <taxon>Streptophyta</taxon>
        <taxon>Embryophyta</taxon>
        <taxon>Tracheophyta</taxon>
        <taxon>Spermatophyta</taxon>
        <taxon>Magnoliopsida</taxon>
        <taxon>Liliopsida</taxon>
        <taxon>Dioscoreales</taxon>
        <taxon>Dioscoreaceae</taxon>
        <taxon>Dioscorea</taxon>
    </lineage>
</organism>
<gene>
    <name evidence="1" type="ORF">J5N97_019164</name>
</gene>
<reference evidence="1" key="1">
    <citation type="submission" date="2021-03" db="EMBL/GenBank/DDBJ databases">
        <authorList>
            <person name="Li Z."/>
            <person name="Yang C."/>
        </authorList>
    </citation>
    <scope>NUCLEOTIDE SEQUENCE</scope>
    <source>
        <strain evidence="1">Dzin_1.0</strain>
        <tissue evidence="1">Leaf</tissue>
    </source>
</reference>
<dbReference type="Proteomes" id="UP001085076">
    <property type="component" value="Miscellaneous, Linkage group lg05"/>
</dbReference>
<evidence type="ECO:0000313" key="2">
    <source>
        <dbReference type="Proteomes" id="UP001085076"/>
    </source>
</evidence>
<name>A0A9D5HCF0_9LILI</name>
<sequence>MVGVLTVQDDNSLRKPLNLLFNLESNWYENSKGRRFTIIHQEISKRSVERKIELVNFGGVYSHKPSTALLLLL</sequence>
<evidence type="ECO:0000313" key="1">
    <source>
        <dbReference type="EMBL" id="KAJ0971205.1"/>
    </source>
</evidence>
<dbReference type="EMBL" id="JAGGNH010000005">
    <property type="protein sequence ID" value="KAJ0971205.1"/>
    <property type="molecule type" value="Genomic_DNA"/>
</dbReference>
<protein>
    <submittedName>
        <fullName evidence="1">Uncharacterized protein</fullName>
    </submittedName>
</protein>
<comment type="caution">
    <text evidence="1">The sequence shown here is derived from an EMBL/GenBank/DDBJ whole genome shotgun (WGS) entry which is preliminary data.</text>
</comment>
<reference evidence="1" key="2">
    <citation type="journal article" date="2022" name="Hortic Res">
        <title>The genome of Dioscorea zingiberensis sheds light on the biosynthesis, origin and evolution of the medicinally important diosgenin saponins.</title>
        <authorList>
            <person name="Li Y."/>
            <person name="Tan C."/>
            <person name="Li Z."/>
            <person name="Guo J."/>
            <person name="Li S."/>
            <person name="Chen X."/>
            <person name="Wang C."/>
            <person name="Dai X."/>
            <person name="Yang H."/>
            <person name="Song W."/>
            <person name="Hou L."/>
            <person name="Xu J."/>
            <person name="Tong Z."/>
            <person name="Xu A."/>
            <person name="Yuan X."/>
            <person name="Wang W."/>
            <person name="Yang Q."/>
            <person name="Chen L."/>
            <person name="Sun Z."/>
            <person name="Wang K."/>
            <person name="Pan B."/>
            <person name="Chen J."/>
            <person name="Bao Y."/>
            <person name="Liu F."/>
            <person name="Qi X."/>
            <person name="Gang D.R."/>
            <person name="Wen J."/>
            <person name="Li J."/>
        </authorList>
    </citation>
    <scope>NUCLEOTIDE SEQUENCE</scope>
    <source>
        <strain evidence="1">Dzin_1.0</strain>
    </source>
</reference>
<keyword evidence="2" id="KW-1185">Reference proteome</keyword>
<proteinExistence type="predicted"/>
<dbReference type="AlphaFoldDB" id="A0A9D5HCF0"/>
<accession>A0A9D5HCF0</accession>